<feature type="signal peptide" evidence="2">
    <location>
        <begin position="1"/>
        <end position="17"/>
    </location>
</feature>
<dbReference type="Proteomes" id="UP000030854">
    <property type="component" value="Unassembled WGS sequence"/>
</dbReference>
<proteinExistence type="predicted"/>
<keyword evidence="4" id="KW-1185">Reference proteome</keyword>
<dbReference type="OrthoDB" id="3598130at2759"/>
<dbReference type="AlphaFoldDB" id="A0A0B1NZ09"/>
<feature type="region of interest" description="Disordered" evidence="1">
    <location>
        <begin position="27"/>
        <end position="47"/>
    </location>
</feature>
<keyword evidence="2" id="KW-0732">Signal</keyword>
<evidence type="ECO:0000313" key="4">
    <source>
        <dbReference type="Proteomes" id="UP000030854"/>
    </source>
</evidence>
<dbReference type="EMBL" id="JNVN01004630">
    <property type="protein sequence ID" value="KHJ30260.1"/>
    <property type="molecule type" value="Genomic_DNA"/>
</dbReference>
<evidence type="ECO:0000256" key="2">
    <source>
        <dbReference type="SAM" id="SignalP"/>
    </source>
</evidence>
<evidence type="ECO:0000313" key="3">
    <source>
        <dbReference type="EMBL" id="KHJ30260.1"/>
    </source>
</evidence>
<evidence type="ECO:0000256" key="1">
    <source>
        <dbReference type="SAM" id="MobiDB-lite"/>
    </source>
</evidence>
<feature type="chain" id="PRO_5002059239" evidence="2">
    <location>
        <begin position="18"/>
        <end position="140"/>
    </location>
</feature>
<name>A0A0B1NZ09_UNCNE</name>
<dbReference type="OMA" id="MRFTYIA"/>
<reference evidence="3 4" key="1">
    <citation type="journal article" date="2014" name="BMC Genomics">
        <title>Adaptive genomic structural variation in the grape powdery mildew pathogen, Erysiphe necator.</title>
        <authorList>
            <person name="Jones L."/>
            <person name="Riaz S."/>
            <person name="Morales-Cruz A."/>
            <person name="Amrine K.C."/>
            <person name="McGuire B."/>
            <person name="Gubler W.D."/>
            <person name="Walker M.A."/>
            <person name="Cantu D."/>
        </authorList>
    </citation>
    <scope>NUCLEOTIDE SEQUENCE [LARGE SCALE GENOMIC DNA]</scope>
    <source>
        <strain evidence="4">c</strain>
    </source>
</reference>
<protein>
    <submittedName>
        <fullName evidence="3">Putative csep0049 effector protein</fullName>
    </submittedName>
</protein>
<organism evidence="3 4">
    <name type="scientific">Uncinula necator</name>
    <name type="common">Grape powdery mildew</name>
    <dbReference type="NCBI Taxonomy" id="52586"/>
    <lineage>
        <taxon>Eukaryota</taxon>
        <taxon>Fungi</taxon>
        <taxon>Dikarya</taxon>
        <taxon>Ascomycota</taxon>
        <taxon>Pezizomycotina</taxon>
        <taxon>Leotiomycetes</taxon>
        <taxon>Erysiphales</taxon>
        <taxon>Erysiphaceae</taxon>
        <taxon>Erysiphe</taxon>
    </lineage>
</organism>
<gene>
    <name evidence="3" type="ORF">EV44_g0361</name>
</gene>
<sequence>MHFRSFMVVFFASTVLAQFIPENIHNAPETTPPVSIATAPPSPGDDLAHSLASEASARVSSINSVGQSAIASITSQIGSEASQISSKLDSISSDIASKSSSYSARFDPSNTATNNEAAPAQTGAMVIGALFGIGAVVANY</sequence>
<comment type="caution">
    <text evidence="3">The sequence shown here is derived from an EMBL/GenBank/DDBJ whole genome shotgun (WGS) entry which is preliminary data.</text>
</comment>
<dbReference type="STRING" id="52586.A0A0B1NZ09"/>
<accession>A0A0B1NZ09</accession>
<dbReference type="HOGENOM" id="CLU_1836609_0_0_1"/>